<evidence type="ECO:0000313" key="5">
    <source>
        <dbReference type="Proteomes" id="UP000541558"/>
    </source>
</evidence>
<dbReference type="EMBL" id="JAACJK010000111">
    <property type="protein sequence ID" value="KAF5332249.1"/>
    <property type="molecule type" value="Genomic_DNA"/>
</dbReference>
<dbReference type="InterPro" id="IPR056884">
    <property type="entry name" value="NPHP3-like_N"/>
</dbReference>
<evidence type="ECO:0000256" key="2">
    <source>
        <dbReference type="SAM" id="MobiDB-lite"/>
    </source>
</evidence>
<name>A0A8H5FCY3_9AGAR</name>
<dbReference type="Gene3D" id="3.40.50.300">
    <property type="entry name" value="P-loop containing nucleotide triphosphate hydrolases"/>
    <property type="match status" value="1"/>
</dbReference>
<accession>A0A8H5FCY3</accession>
<feature type="domain" description="Nephrocystin 3-like N-terminal" evidence="3">
    <location>
        <begin position="146"/>
        <end position="310"/>
    </location>
</feature>
<dbReference type="OrthoDB" id="3014077at2759"/>
<comment type="caution">
    <text evidence="4">The sequence shown here is derived from an EMBL/GenBank/DDBJ whole genome shotgun (WGS) entry which is preliminary data.</text>
</comment>
<dbReference type="InterPro" id="IPR027417">
    <property type="entry name" value="P-loop_NTPase"/>
</dbReference>
<evidence type="ECO:0000259" key="3">
    <source>
        <dbReference type="Pfam" id="PF24883"/>
    </source>
</evidence>
<keyword evidence="5" id="KW-1185">Reference proteome</keyword>
<dbReference type="SUPFAM" id="SSF52540">
    <property type="entry name" value="P-loop containing nucleoside triphosphate hydrolases"/>
    <property type="match status" value="1"/>
</dbReference>
<dbReference type="AlphaFoldDB" id="A0A8H5FCY3"/>
<dbReference type="Pfam" id="PF24883">
    <property type="entry name" value="NPHP3_N"/>
    <property type="match status" value="1"/>
</dbReference>
<sequence>MAFLSRLFGDCLRDRRRQLEDEDGPADPRNSELLAEFAAHSSHAPQRDTIPSNTVTVPTPLPNDHSPLPSSLASTSFFSQAQNVNLGYLTYNEAPSGRASRRGAWEPGWKDLLMHTAANALYNSDARFDPPKCDEDTRIEVIGQIMDWIAARNSPTRMLCMTGAAGAGKSALQQTIAERCEKAGILASTFFFWKGDATRNTAAALVSTIAYQLGMKTPALRPHFGRAVNGDPLIFKKSLSTQFNSLIMDPLEEFRSTKGDQELHRLPYVILIDGLDECEDATRQAEILTVLKATLLGGSQLPFRIFIASRPEWPIRSALEAKGSLCGLAHQIRLSDDYDATADIRKVLWRRLRAIGSLSSDPRALPHLWPTNEDVELLVEAASGQFIYIATVVKYVSERRSSPVDRLRVVLTWRPAEGQRTAPFAALDTLYSNILSAAKAEYEKVDTNEHEFLLLFMSYPVSSLTGSSYAFSSVERTDAVLGLPLDTWKLVISDLFSVATHQDDVSSGHTRLHFYHKSFQDFLYSKLRAKDLYVSEERIASFLLQPTLRDILKSAQPYLLQGVERFALLISHGWPDFTFPHDVALELLYPAITEFTQSGGWEKVKACFTTHKHERYHFLSEGIALYMLRAVGIIVFDTVFPSMAELGSVDLQVASAIQTWQYETLSQIFKKHRVKIKNEIHSTYLHLSELQLPNSQFEADWWALWREESKALKSLFEFVTSGGKFYYSKGGSNV</sequence>
<feature type="region of interest" description="Disordered" evidence="2">
    <location>
        <begin position="39"/>
        <end position="68"/>
    </location>
</feature>
<dbReference type="PANTHER" id="PTHR10039">
    <property type="entry name" value="AMELOGENIN"/>
    <property type="match status" value="1"/>
</dbReference>
<protein>
    <recommendedName>
        <fullName evidence="3">Nephrocystin 3-like N-terminal domain-containing protein</fullName>
    </recommendedName>
</protein>
<proteinExistence type="predicted"/>
<dbReference type="Proteomes" id="UP000541558">
    <property type="component" value="Unassembled WGS sequence"/>
</dbReference>
<gene>
    <name evidence="4" type="ORF">D9611_008204</name>
</gene>
<evidence type="ECO:0000313" key="4">
    <source>
        <dbReference type="EMBL" id="KAF5332249.1"/>
    </source>
</evidence>
<dbReference type="PANTHER" id="PTHR10039:SF17">
    <property type="entry name" value="FUNGAL STAND N-TERMINAL GOODBYE DOMAIN-CONTAINING PROTEIN-RELATED"/>
    <property type="match status" value="1"/>
</dbReference>
<organism evidence="4 5">
    <name type="scientific">Ephemerocybe angulata</name>
    <dbReference type="NCBI Taxonomy" id="980116"/>
    <lineage>
        <taxon>Eukaryota</taxon>
        <taxon>Fungi</taxon>
        <taxon>Dikarya</taxon>
        <taxon>Basidiomycota</taxon>
        <taxon>Agaricomycotina</taxon>
        <taxon>Agaricomycetes</taxon>
        <taxon>Agaricomycetidae</taxon>
        <taxon>Agaricales</taxon>
        <taxon>Agaricineae</taxon>
        <taxon>Psathyrellaceae</taxon>
        <taxon>Ephemerocybe</taxon>
    </lineage>
</organism>
<reference evidence="4 5" key="1">
    <citation type="journal article" date="2020" name="ISME J.">
        <title>Uncovering the hidden diversity of litter-decomposition mechanisms in mushroom-forming fungi.</title>
        <authorList>
            <person name="Floudas D."/>
            <person name="Bentzer J."/>
            <person name="Ahren D."/>
            <person name="Johansson T."/>
            <person name="Persson P."/>
            <person name="Tunlid A."/>
        </authorList>
    </citation>
    <scope>NUCLEOTIDE SEQUENCE [LARGE SCALE GENOMIC DNA]</scope>
    <source>
        <strain evidence="4 5">CBS 175.51</strain>
    </source>
</reference>
<keyword evidence="1" id="KW-0677">Repeat</keyword>
<evidence type="ECO:0000256" key="1">
    <source>
        <dbReference type="ARBA" id="ARBA00022737"/>
    </source>
</evidence>